<evidence type="ECO:0000313" key="3">
    <source>
        <dbReference type="EMBL" id="QNO52593.1"/>
    </source>
</evidence>
<evidence type="ECO:0000313" key="2">
    <source>
        <dbReference type="EMBL" id="QNO51814.1"/>
    </source>
</evidence>
<reference evidence="2" key="1">
    <citation type="submission" date="2020-06" db="EMBL/GenBank/DDBJ databases">
        <title>Unique genomic features of the anaerobic methanotrophic archaea.</title>
        <authorList>
            <person name="Chadwick G.L."/>
            <person name="Skennerton C.T."/>
            <person name="Laso-Perez R."/>
            <person name="Leu A.O."/>
            <person name="Speth D.R."/>
            <person name="Yu H."/>
            <person name="Morgan-Lang C."/>
            <person name="Hatzenpichler R."/>
            <person name="Goudeau D."/>
            <person name="Malmstrom R."/>
            <person name="Brazelton W.J."/>
            <person name="Woyke T."/>
            <person name="Hallam S.J."/>
            <person name="Tyson G.W."/>
            <person name="Wegener G."/>
            <person name="Boetius A."/>
            <person name="Orphan V."/>
        </authorList>
    </citation>
    <scope>NUCLEOTIDE SEQUENCE</scope>
</reference>
<dbReference type="EMBL" id="MT631478">
    <property type="protein sequence ID" value="QNO51814.1"/>
    <property type="molecule type" value="Genomic_DNA"/>
</dbReference>
<name>A0A7G9YUY0_9EURY</name>
<organism evidence="2">
    <name type="scientific">Candidatus Methanophagaceae archaeon ANME-1 ERB6</name>
    <dbReference type="NCBI Taxonomy" id="2759912"/>
    <lineage>
        <taxon>Archaea</taxon>
        <taxon>Methanobacteriati</taxon>
        <taxon>Methanobacteriota</taxon>
        <taxon>Stenosarchaea group</taxon>
        <taxon>Methanomicrobia</taxon>
        <taxon>Candidatus Methanophagales</taxon>
        <taxon>Candidatus Methanophagaceae</taxon>
    </lineage>
</organism>
<dbReference type="Pfam" id="PF13439">
    <property type="entry name" value="Glyco_transf_4"/>
    <property type="match status" value="1"/>
</dbReference>
<dbReference type="AlphaFoldDB" id="A0A7G9YUY0"/>
<dbReference type="GO" id="GO:0102710">
    <property type="term" value="F:D-inositol-3-phosphate glycosyltransferase activity"/>
    <property type="evidence" value="ECO:0007669"/>
    <property type="project" value="UniProtKB-EC"/>
</dbReference>
<dbReference type="EMBL" id="MT631514">
    <property type="protein sequence ID" value="QNO52593.1"/>
    <property type="molecule type" value="Genomic_DNA"/>
</dbReference>
<dbReference type="SUPFAM" id="SSF53756">
    <property type="entry name" value="UDP-Glycosyltransferase/glycogen phosphorylase"/>
    <property type="match status" value="1"/>
</dbReference>
<accession>A0A7G9YUY0</accession>
<dbReference type="PANTHER" id="PTHR12526:SF625">
    <property type="entry name" value="PHOSPHATIDYLINOSITOL GLYCAN-CLASS A"/>
    <property type="match status" value="1"/>
</dbReference>
<evidence type="ECO:0000259" key="1">
    <source>
        <dbReference type="Pfam" id="PF13439"/>
    </source>
</evidence>
<feature type="domain" description="Glycosyltransferase subfamily 4-like N-terminal" evidence="1">
    <location>
        <begin position="12"/>
        <end position="175"/>
    </location>
</feature>
<dbReference type="EC" id="2.4.1.250" evidence="2"/>
<proteinExistence type="predicted"/>
<dbReference type="InterPro" id="IPR028098">
    <property type="entry name" value="Glyco_trans_4-like_N"/>
</dbReference>
<protein>
    <submittedName>
        <fullName evidence="2">D-inositol-3-phosphate glycosyltransferase</fullName>
        <ecNumber evidence="2">2.4.1.250</ecNumber>
    </submittedName>
</protein>
<keyword evidence="2" id="KW-0328">Glycosyltransferase</keyword>
<keyword evidence="2" id="KW-0808">Transferase</keyword>
<dbReference type="Gene3D" id="3.40.50.2000">
    <property type="entry name" value="Glycogen Phosphorylase B"/>
    <property type="match status" value="2"/>
</dbReference>
<dbReference type="PANTHER" id="PTHR12526">
    <property type="entry name" value="GLYCOSYLTRANSFERASE"/>
    <property type="match status" value="1"/>
</dbReference>
<sequence length="361" mass="40006">MKIAFYHRRVSGGIKTHVDALSYEFERLGHEVKDIDQYSLGSYMLGNPSGGISYGFDFGFSLKKIKREVEDCDILHIHHAATSSEFFLPFSSICSELNIVNTFHIAAAGDSLSGELAKALIGALASLYAGRSKKFISVSEEIAADIRRYTQGWGYGANGNGTETVVIPNGVDINRFYPRAPEQEEKGNLERENDKGVCIGYLGRLSSEKNVIKMIKAVKALESDKIRLKIAGDGPLYDRIKKKEGGKIEVLGYVEDAPAFYRSLDVFLLPSKLEAQPIALLEAMASGLPIIATDVGDNKYFVHENGILCGTTRKEIGDAIKQMLNEDMAKMGIESRKIVERDYTWDKIAKRTLDVYKSVIK</sequence>
<dbReference type="Pfam" id="PF13692">
    <property type="entry name" value="Glyco_trans_1_4"/>
    <property type="match status" value="1"/>
</dbReference>
<gene>
    <name evidence="2" type="primary">mshA</name>
    <name evidence="3" type="ORF">NBNHMHLL_00025</name>
    <name evidence="2" type="ORF">PFGANNDM_00049</name>
</gene>
<dbReference type="CDD" id="cd03801">
    <property type="entry name" value="GT4_PimA-like"/>
    <property type="match status" value="1"/>
</dbReference>